<dbReference type="InterPro" id="IPR018253">
    <property type="entry name" value="DnaJ_domain_CS"/>
</dbReference>
<evidence type="ECO:0000256" key="7">
    <source>
        <dbReference type="SAM" id="Phobius"/>
    </source>
</evidence>
<dbReference type="PROSITE" id="PS50076">
    <property type="entry name" value="DNAJ_2"/>
    <property type="match status" value="1"/>
</dbReference>
<evidence type="ECO:0000256" key="6">
    <source>
        <dbReference type="ARBA" id="ARBA00024193"/>
    </source>
</evidence>
<evidence type="ECO:0000256" key="1">
    <source>
        <dbReference type="ARBA" id="ARBA00004141"/>
    </source>
</evidence>
<gene>
    <name evidence="9" type="primary">Necator_chrII.g6936</name>
    <name evidence="9" type="ORF">RB195_019143</name>
</gene>
<comment type="similarity">
    <text evidence="6">Belongs to the DNAJC25 family.</text>
</comment>
<protein>
    <recommendedName>
        <fullName evidence="8">J domain-containing protein</fullName>
    </recommendedName>
</protein>
<evidence type="ECO:0000256" key="3">
    <source>
        <dbReference type="ARBA" id="ARBA00022989"/>
    </source>
</evidence>
<dbReference type="Proteomes" id="UP001303046">
    <property type="component" value="Unassembled WGS sequence"/>
</dbReference>
<feature type="domain" description="J" evidence="8">
    <location>
        <begin position="56"/>
        <end position="125"/>
    </location>
</feature>
<dbReference type="Pfam" id="PF00226">
    <property type="entry name" value="DnaJ"/>
    <property type="match status" value="1"/>
</dbReference>
<dbReference type="InterPro" id="IPR036869">
    <property type="entry name" value="J_dom_sf"/>
</dbReference>
<feature type="transmembrane region" description="Helical" evidence="7">
    <location>
        <begin position="242"/>
        <end position="261"/>
    </location>
</feature>
<keyword evidence="4 7" id="KW-0472">Membrane</keyword>
<comment type="caution">
    <text evidence="9">The sequence shown here is derived from an EMBL/GenBank/DDBJ whole genome shotgun (WGS) entry which is preliminary data.</text>
</comment>
<keyword evidence="2 7" id="KW-0812">Transmembrane</keyword>
<evidence type="ECO:0000256" key="4">
    <source>
        <dbReference type="ARBA" id="ARBA00023136"/>
    </source>
</evidence>
<reference evidence="9 10" key="1">
    <citation type="submission" date="2023-08" db="EMBL/GenBank/DDBJ databases">
        <title>A Necator americanus chromosomal reference genome.</title>
        <authorList>
            <person name="Ilik V."/>
            <person name="Petrzelkova K.J."/>
            <person name="Pardy F."/>
            <person name="Fuh T."/>
            <person name="Niatou-Singa F.S."/>
            <person name="Gouil Q."/>
            <person name="Baker L."/>
            <person name="Ritchie M.E."/>
            <person name="Jex A.R."/>
            <person name="Gazzola D."/>
            <person name="Li H."/>
            <person name="Toshio Fujiwara R."/>
            <person name="Zhan B."/>
            <person name="Aroian R.V."/>
            <person name="Pafco B."/>
            <person name="Schwarz E.M."/>
        </authorList>
    </citation>
    <scope>NUCLEOTIDE SEQUENCE [LARGE SCALE GENOMIC DNA]</scope>
    <source>
        <strain evidence="9 10">Aroian</strain>
        <tissue evidence="9">Whole animal</tissue>
    </source>
</reference>
<keyword evidence="5" id="KW-0143">Chaperone</keyword>
<dbReference type="Gene3D" id="1.10.287.110">
    <property type="entry name" value="DnaJ domain"/>
    <property type="match status" value="1"/>
</dbReference>
<dbReference type="SMART" id="SM00271">
    <property type="entry name" value="DnaJ"/>
    <property type="match status" value="1"/>
</dbReference>
<dbReference type="PANTHER" id="PTHR44176:SF1">
    <property type="entry name" value="DNAJ HOMOLOG SUBFAMILY C MEMBER 25"/>
    <property type="match status" value="1"/>
</dbReference>
<dbReference type="PROSITE" id="PS00636">
    <property type="entry name" value="DNAJ_1"/>
    <property type="match status" value="1"/>
</dbReference>
<dbReference type="PANTHER" id="PTHR44176">
    <property type="entry name" value="DNAJ HOMOLOG SUBFAMILY C MEMBER 25"/>
    <property type="match status" value="1"/>
</dbReference>
<accession>A0ABR1CDW0</accession>
<evidence type="ECO:0000256" key="2">
    <source>
        <dbReference type="ARBA" id="ARBA00022692"/>
    </source>
</evidence>
<dbReference type="CDD" id="cd06257">
    <property type="entry name" value="DnaJ"/>
    <property type="match status" value="1"/>
</dbReference>
<keyword evidence="10" id="KW-1185">Reference proteome</keyword>
<dbReference type="InterPro" id="IPR001623">
    <property type="entry name" value="DnaJ_domain"/>
</dbReference>
<evidence type="ECO:0000313" key="10">
    <source>
        <dbReference type="Proteomes" id="UP001303046"/>
    </source>
</evidence>
<organism evidence="9 10">
    <name type="scientific">Necator americanus</name>
    <name type="common">Human hookworm</name>
    <dbReference type="NCBI Taxonomy" id="51031"/>
    <lineage>
        <taxon>Eukaryota</taxon>
        <taxon>Metazoa</taxon>
        <taxon>Ecdysozoa</taxon>
        <taxon>Nematoda</taxon>
        <taxon>Chromadorea</taxon>
        <taxon>Rhabditida</taxon>
        <taxon>Rhabditina</taxon>
        <taxon>Rhabditomorpha</taxon>
        <taxon>Strongyloidea</taxon>
        <taxon>Ancylostomatidae</taxon>
        <taxon>Bunostominae</taxon>
        <taxon>Necator</taxon>
    </lineage>
</organism>
<dbReference type="PRINTS" id="PR00625">
    <property type="entry name" value="JDOMAIN"/>
</dbReference>
<comment type="subcellular location">
    <subcellularLocation>
        <location evidence="1">Membrane</location>
        <topology evidence="1">Multi-pass membrane protein</topology>
    </subcellularLocation>
</comment>
<evidence type="ECO:0000259" key="8">
    <source>
        <dbReference type="PROSITE" id="PS50076"/>
    </source>
</evidence>
<evidence type="ECO:0000256" key="5">
    <source>
        <dbReference type="ARBA" id="ARBA00023186"/>
    </source>
</evidence>
<dbReference type="InterPro" id="IPR044632">
    <property type="entry name" value="DNAJC25-like"/>
</dbReference>
<dbReference type="EMBL" id="JAVFWL010000002">
    <property type="protein sequence ID" value="KAK6736289.1"/>
    <property type="molecule type" value="Genomic_DNA"/>
</dbReference>
<keyword evidence="3 7" id="KW-1133">Transmembrane helix</keyword>
<proteinExistence type="inferred from homology"/>
<name>A0ABR1CDW0_NECAM</name>
<sequence length="357" mass="42895">MLQRQNVSQAANERWFLYWMRSQMRVSVIQCLLLSFFLEPVISVGFAEELYCGLENCYDVLEINRDEFDKSKLSKIYRNLARKYHPDRVKDESSKPGAEARFRVIATAYETLKDDQTRSDYDYYLDHPEERFYNYYQYYRRRVVPKVDVRLVILGTILSISLFQYFSAKQKYSEAIAYAMTVGKFRNMAINAGVERGVLEIDNKGKLKKIKGKNNEDIIKGIIEENMDVRGGYKKESIYDTLMWHCIVLPYTLLNYICWYAQWVFKYWIKREEYDNIAKLYLIRKYLGLNENQFNCMNEDEHEEMLARELWISENFKRWKAEKDAEEQEKLIQSGRYKRYKRYMKNNAGTISFLDED</sequence>
<dbReference type="SUPFAM" id="SSF46565">
    <property type="entry name" value="Chaperone J-domain"/>
    <property type="match status" value="1"/>
</dbReference>
<evidence type="ECO:0000313" key="9">
    <source>
        <dbReference type="EMBL" id="KAK6736289.1"/>
    </source>
</evidence>